<name>A0A4D6M6U8_VIGUN</name>
<dbReference type="InterPro" id="IPR021099">
    <property type="entry name" value="PORR_domain"/>
</dbReference>
<evidence type="ECO:0000259" key="1">
    <source>
        <dbReference type="Pfam" id="PF11955"/>
    </source>
</evidence>
<dbReference type="Pfam" id="PF11955">
    <property type="entry name" value="PORR"/>
    <property type="match status" value="2"/>
</dbReference>
<dbReference type="PANTHER" id="PTHR31476">
    <property type="entry name" value="PROTEIN WHAT'S THIS FACTOR 1 HOMOLOG, CHLOROPLASTIC"/>
    <property type="match status" value="1"/>
</dbReference>
<accession>A0A4D6M6U8</accession>
<protein>
    <recommendedName>
        <fullName evidence="1">PORR domain-containing protein</fullName>
    </recommendedName>
</protein>
<dbReference type="InterPro" id="IPR045040">
    <property type="entry name" value="PORR_fam"/>
</dbReference>
<sequence length="659" mass="77931">MTHLKRLYQVLEIYQLMSTRKRAPFVSLTLMSRWRNILGLNVPVGSFLHKYPHVFHVFVHPFRKNTCCRVTKKMKELILLEGMVVRQQEMEAVKRVKKLLMMSVSGSLRLHALRMIRRELGLPEDFRDSILGKFSGDFKLVGLEVVELVDWDAELGLAEVEKWREREYTEKWLSEFEIKFAFPIGFPTGFKIERGFRERLKNWQRLSYTKPYERKEVVRVRTCGGIERYEKRAVAILHELLSLTVEKMVILPRHRFLSPFTLFTQRRWKKPTVSAQTRLEDRVRDPHFDKLMTHLKRLYQVLEIYQLMSTRKRAPFVSLTLMSRWRNILGLNVPVGSFLHKYPHVFHVFVHPFRKNTCCRVTKKMKELILLEGMVVRQQEMEAVKRVKKLLMMSVSGSLRLHALRMIRRELGLPEDFRDSILGKFSGDFKLVGLEVVELVDWDAELGLAEVEKWREREYTEKWLSEFEIKFAFPIGFPTGFKIERGFRERLKNWQRLSYTKPYERKEVVRVRTCGGIERYEKRAVAILHELLSLTVEKMVEVDQLAHFRRDLGIEVNVRELLLRHPGIFYISTKGKTLTVFLREAYRKGGLIEPNPMYEARRNILNLVLLGCRKTRTLLAGDEAKEESNVVVCEVNEEGERQGDWVIPFLENCEESRSP</sequence>
<dbReference type="PANTHER" id="PTHR31476:SF12">
    <property type="entry name" value="UBIQUITIN CARBOXYL-TERMINAL HYDROLASE FAMILY PROTEIN"/>
    <property type="match status" value="1"/>
</dbReference>
<keyword evidence="3" id="KW-1185">Reference proteome</keyword>
<dbReference type="EMBL" id="CP039350">
    <property type="protein sequence ID" value="QCD97109.1"/>
    <property type="molecule type" value="Genomic_DNA"/>
</dbReference>
<reference evidence="2 3" key="1">
    <citation type="submission" date="2019-04" db="EMBL/GenBank/DDBJ databases">
        <title>An improved genome assembly and genetic linkage map for asparagus bean, Vigna unguiculata ssp. sesquipedialis.</title>
        <authorList>
            <person name="Xia Q."/>
            <person name="Zhang R."/>
            <person name="Dong Y."/>
        </authorList>
    </citation>
    <scope>NUCLEOTIDE SEQUENCE [LARGE SCALE GENOMIC DNA]</scope>
    <source>
        <tissue evidence="2">Leaf</tissue>
    </source>
</reference>
<dbReference type="GO" id="GO:0003723">
    <property type="term" value="F:RNA binding"/>
    <property type="evidence" value="ECO:0007669"/>
    <property type="project" value="InterPro"/>
</dbReference>
<evidence type="ECO:0000313" key="2">
    <source>
        <dbReference type="EMBL" id="QCD97109.1"/>
    </source>
</evidence>
<feature type="domain" description="PORR" evidence="1">
    <location>
        <begin position="283"/>
        <end position="612"/>
    </location>
</feature>
<feature type="domain" description="PORR" evidence="1">
    <location>
        <begin position="2"/>
        <end position="251"/>
    </location>
</feature>
<dbReference type="AlphaFoldDB" id="A0A4D6M6U8"/>
<organism evidence="2 3">
    <name type="scientific">Vigna unguiculata</name>
    <name type="common">Cowpea</name>
    <dbReference type="NCBI Taxonomy" id="3917"/>
    <lineage>
        <taxon>Eukaryota</taxon>
        <taxon>Viridiplantae</taxon>
        <taxon>Streptophyta</taxon>
        <taxon>Embryophyta</taxon>
        <taxon>Tracheophyta</taxon>
        <taxon>Spermatophyta</taxon>
        <taxon>Magnoliopsida</taxon>
        <taxon>eudicotyledons</taxon>
        <taxon>Gunneridae</taxon>
        <taxon>Pentapetalae</taxon>
        <taxon>rosids</taxon>
        <taxon>fabids</taxon>
        <taxon>Fabales</taxon>
        <taxon>Fabaceae</taxon>
        <taxon>Papilionoideae</taxon>
        <taxon>50 kb inversion clade</taxon>
        <taxon>NPAAA clade</taxon>
        <taxon>indigoferoid/millettioid clade</taxon>
        <taxon>Phaseoleae</taxon>
        <taxon>Vigna</taxon>
    </lineage>
</organism>
<dbReference type="Proteomes" id="UP000501690">
    <property type="component" value="Linkage Group LG6"/>
</dbReference>
<evidence type="ECO:0000313" key="3">
    <source>
        <dbReference type="Proteomes" id="UP000501690"/>
    </source>
</evidence>
<proteinExistence type="predicted"/>
<gene>
    <name evidence="2" type="ORF">DEO72_LG6g1819</name>
</gene>